<sequence length="273" mass="30343">MTRGPDFIIAGAAKSATTWLQQSLQASPDIWMPDPELHFFSRTYEAGFPSYLRHFADAPPGALTGEKSNSYLTMPEAAGRIHRHLPGVRLVFQLRDPVARAYSDYCMLFRRGEVDGDVARHLDPDRAAQGRFLADGCYADHLERFIALFGAEPILVLLYEDVRRAPERQLRLLAAHVGHSGALAPPLTERVKDARAAAVPRPLRRLLAPLRPVLDPIRGTAPLRALRGMVARPYRYPPLDPVLRSEIADFYKPQIARLAVLTGIDPAAWGSRA</sequence>
<gene>
    <name evidence="2" type="ORF">SAMN04487971_104188</name>
</gene>
<dbReference type="InterPro" id="IPR037359">
    <property type="entry name" value="NST/OST"/>
</dbReference>
<keyword evidence="3" id="KW-1185">Reference proteome</keyword>
<organism evidence="2 3">
    <name type="scientific">Paracoccus chinensis</name>
    <dbReference type="NCBI Taxonomy" id="525640"/>
    <lineage>
        <taxon>Bacteria</taxon>
        <taxon>Pseudomonadati</taxon>
        <taxon>Pseudomonadota</taxon>
        <taxon>Alphaproteobacteria</taxon>
        <taxon>Rhodobacterales</taxon>
        <taxon>Paracoccaceae</taxon>
        <taxon>Paracoccus</taxon>
    </lineage>
</organism>
<dbReference type="Pfam" id="PF13469">
    <property type="entry name" value="Sulfotransfer_3"/>
    <property type="match status" value="1"/>
</dbReference>
<dbReference type="Proteomes" id="UP000199555">
    <property type="component" value="Unassembled WGS sequence"/>
</dbReference>
<dbReference type="AlphaFoldDB" id="A0A1G9G255"/>
<dbReference type="EMBL" id="FNGE01000004">
    <property type="protein sequence ID" value="SDK94740.1"/>
    <property type="molecule type" value="Genomic_DNA"/>
</dbReference>
<dbReference type="GO" id="GO:0008146">
    <property type="term" value="F:sulfotransferase activity"/>
    <property type="evidence" value="ECO:0007669"/>
    <property type="project" value="InterPro"/>
</dbReference>
<dbReference type="STRING" id="525640.SAMN04487971_104188"/>
<reference evidence="3" key="1">
    <citation type="submission" date="2016-10" db="EMBL/GenBank/DDBJ databases">
        <authorList>
            <person name="Varghese N."/>
            <person name="Submissions S."/>
        </authorList>
    </citation>
    <scope>NUCLEOTIDE SEQUENCE [LARGE SCALE GENOMIC DNA]</scope>
    <source>
        <strain evidence="3">CGMCC 1.7655</strain>
    </source>
</reference>
<dbReference type="OrthoDB" id="981508at2"/>
<keyword evidence="1 2" id="KW-0808">Transferase</keyword>
<protein>
    <submittedName>
        <fullName evidence="2">Sulfotransferase family protein</fullName>
    </submittedName>
</protein>
<dbReference type="RefSeq" id="WP_090753987.1">
    <property type="nucleotide sequence ID" value="NZ_FNGE01000004.1"/>
</dbReference>
<evidence type="ECO:0000313" key="2">
    <source>
        <dbReference type="EMBL" id="SDK94740.1"/>
    </source>
</evidence>
<evidence type="ECO:0000256" key="1">
    <source>
        <dbReference type="ARBA" id="ARBA00022679"/>
    </source>
</evidence>
<dbReference type="SUPFAM" id="SSF52540">
    <property type="entry name" value="P-loop containing nucleoside triphosphate hydrolases"/>
    <property type="match status" value="1"/>
</dbReference>
<dbReference type="PANTHER" id="PTHR10605">
    <property type="entry name" value="HEPARAN SULFATE SULFOTRANSFERASE"/>
    <property type="match status" value="1"/>
</dbReference>
<evidence type="ECO:0000313" key="3">
    <source>
        <dbReference type="Proteomes" id="UP000199555"/>
    </source>
</evidence>
<accession>A0A1G9G255</accession>
<proteinExistence type="predicted"/>
<dbReference type="Gene3D" id="3.40.50.300">
    <property type="entry name" value="P-loop containing nucleotide triphosphate hydrolases"/>
    <property type="match status" value="1"/>
</dbReference>
<dbReference type="PANTHER" id="PTHR10605:SF56">
    <property type="entry name" value="BIFUNCTIONAL HEPARAN SULFATE N-DEACETYLASE_N-SULFOTRANSFERASE"/>
    <property type="match status" value="1"/>
</dbReference>
<name>A0A1G9G255_9RHOB</name>
<dbReference type="InterPro" id="IPR027417">
    <property type="entry name" value="P-loop_NTPase"/>
</dbReference>